<dbReference type="Gene3D" id="1.10.3730.20">
    <property type="match status" value="1"/>
</dbReference>
<evidence type="ECO:0000256" key="6">
    <source>
        <dbReference type="ARBA" id="ARBA00023136"/>
    </source>
</evidence>
<dbReference type="SUPFAM" id="SSF103481">
    <property type="entry name" value="Multidrug resistance efflux transporter EmrE"/>
    <property type="match status" value="2"/>
</dbReference>
<feature type="transmembrane region" description="Helical" evidence="7">
    <location>
        <begin position="177"/>
        <end position="199"/>
    </location>
</feature>
<dbReference type="InterPro" id="IPR050638">
    <property type="entry name" value="AA-Vitamin_Transporters"/>
</dbReference>
<evidence type="ECO:0000256" key="2">
    <source>
        <dbReference type="ARBA" id="ARBA00007362"/>
    </source>
</evidence>
<name>A0A1H0G1G2_9BACI</name>
<organism evidence="9 10">
    <name type="scientific">Tenuibacillus multivorans</name>
    <dbReference type="NCBI Taxonomy" id="237069"/>
    <lineage>
        <taxon>Bacteria</taxon>
        <taxon>Bacillati</taxon>
        <taxon>Bacillota</taxon>
        <taxon>Bacilli</taxon>
        <taxon>Bacillales</taxon>
        <taxon>Bacillaceae</taxon>
        <taxon>Tenuibacillus</taxon>
    </lineage>
</organism>
<evidence type="ECO:0000259" key="8">
    <source>
        <dbReference type="Pfam" id="PF00892"/>
    </source>
</evidence>
<reference evidence="9 10" key="1">
    <citation type="submission" date="2016-10" db="EMBL/GenBank/DDBJ databases">
        <authorList>
            <person name="de Groot N.N."/>
        </authorList>
    </citation>
    <scope>NUCLEOTIDE SEQUENCE [LARGE SCALE GENOMIC DNA]</scope>
    <source>
        <strain evidence="9 10">CGMCC 1.3442</strain>
    </source>
</reference>
<feature type="transmembrane region" description="Helical" evidence="7">
    <location>
        <begin position="249"/>
        <end position="266"/>
    </location>
</feature>
<dbReference type="OrthoDB" id="9805239at2"/>
<feature type="transmembrane region" description="Helical" evidence="7">
    <location>
        <begin position="272"/>
        <end position="292"/>
    </location>
</feature>
<keyword evidence="4 7" id="KW-0812">Transmembrane</keyword>
<protein>
    <submittedName>
        <fullName evidence="9">Permease of the drug/metabolite transporter (DMT) superfamily</fullName>
    </submittedName>
</protein>
<gene>
    <name evidence="9" type="ORF">SAMN05216498_0434</name>
</gene>
<dbReference type="PANTHER" id="PTHR32322">
    <property type="entry name" value="INNER MEMBRANE TRANSPORTER"/>
    <property type="match status" value="1"/>
</dbReference>
<feature type="transmembrane region" description="Helical" evidence="7">
    <location>
        <begin position="92"/>
        <end position="113"/>
    </location>
</feature>
<dbReference type="GO" id="GO:0005886">
    <property type="term" value="C:plasma membrane"/>
    <property type="evidence" value="ECO:0007669"/>
    <property type="project" value="UniProtKB-SubCell"/>
</dbReference>
<dbReference type="Pfam" id="PF00892">
    <property type="entry name" value="EamA"/>
    <property type="match status" value="2"/>
</dbReference>
<comment type="subcellular location">
    <subcellularLocation>
        <location evidence="1">Cell membrane</location>
        <topology evidence="1">Multi-pass membrane protein</topology>
    </subcellularLocation>
</comment>
<evidence type="ECO:0000256" key="5">
    <source>
        <dbReference type="ARBA" id="ARBA00022989"/>
    </source>
</evidence>
<evidence type="ECO:0000256" key="1">
    <source>
        <dbReference type="ARBA" id="ARBA00004651"/>
    </source>
</evidence>
<dbReference type="PANTHER" id="PTHR32322:SF18">
    <property type="entry name" value="S-ADENOSYLMETHIONINE_S-ADENOSYLHOMOCYSTEINE TRANSPORTER"/>
    <property type="match status" value="1"/>
</dbReference>
<dbReference type="STRING" id="237069.SAMN05216498_0434"/>
<evidence type="ECO:0000256" key="3">
    <source>
        <dbReference type="ARBA" id="ARBA00022475"/>
    </source>
</evidence>
<feature type="transmembrane region" description="Helical" evidence="7">
    <location>
        <begin position="5"/>
        <end position="22"/>
    </location>
</feature>
<keyword evidence="10" id="KW-1185">Reference proteome</keyword>
<keyword evidence="3" id="KW-1003">Cell membrane</keyword>
<dbReference type="Proteomes" id="UP000199334">
    <property type="component" value="Unassembled WGS sequence"/>
</dbReference>
<comment type="similarity">
    <text evidence="2">Belongs to the EamA transporter family.</text>
</comment>
<evidence type="ECO:0000313" key="9">
    <source>
        <dbReference type="EMBL" id="SDO00681.1"/>
    </source>
</evidence>
<feature type="transmembrane region" description="Helical" evidence="7">
    <location>
        <begin position="28"/>
        <end position="46"/>
    </location>
</feature>
<dbReference type="RefSeq" id="WP_093857969.1">
    <property type="nucleotide sequence ID" value="NZ_BJVZ01000020.1"/>
</dbReference>
<feature type="domain" description="EamA" evidence="8">
    <location>
        <begin position="4"/>
        <end position="136"/>
    </location>
</feature>
<evidence type="ECO:0000256" key="7">
    <source>
        <dbReference type="SAM" id="Phobius"/>
    </source>
</evidence>
<keyword evidence="6 7" id="KW-0472">Membrane</keyword>
<accession>A0A1H0G1G2</accession>
<evidence type="ECO:0000313" key="10">
    <source>
        <dbReference type="Proteomes" id="UP000199334"/>
    </source>
</evidence>
<dbReference type="InterPro" id="IPR037185">
    <property type="entry name" value="EmrE-like"/>
</dbReference>
<feature type="transmembrane region" description="Helical" evidence="7">
    <location>
        <begin position="122"/>
        <end position="141"/>
    </location>
</feature>
<proteinExistence type="inferred from homology"/>
<dbReference type="AlphaFoldDB" id="A0A1H0G1G2"/>
<keyword evidence="5 7" id="KW-1133">Transmembrane helix</keyword>
<dbReference type="InterPro" id="IPR000620">
    <property type="entry name" value="EamA_dom"/>
</dbReference>
<sequence>MIRSYIFLIVTVIIFSGNLLVGKAINELPPITIVFFRTLIAFLVILPFGIKQFRAYHSILRENWKPLVGIALTGITTFNVLVYLSLNFTTSTNAGIVEATTPAFAMILSYFILKESIHMRHIIGTIISFTGALWVLTRGSIDALIQLDFNPGDLTMLLAMIVWSFYTIIVKQHNHKFPVLGGTLVMIGLGSIFTFPAMMIEWLVVGFPEQIVEPSNMTGMLYLGIFPSVIALILWNQAVSDLGPSLSSVFLNLLPVFTTIGAIIFLGEKVVFSQIFGGLLVIIGVILVNVNLKAIKKGAKRDYKYLDKSKYTEKEANETDKIPENTDSN</sequence>
<feature type="transmembrane region" description="Helical" evidence="7">
    <location>
        <begin position="219"/>
        <end position="237"/>
    </location>
</feature>
<feature type="transmembrane region" description="Helical" evidence="7">
    <location>
        <begin position="153"/>
        <end position="170"/>
    </location>
</feature>
<evidence type="ECO:0000256" key="4">
    <source>
        <dbReference type="ARBA" id="ARBA00022692"/>
    </source>
</evidence>
<dbReference type="EMBL" id="FNIG01000014">
    <property type="protein sequence ID" value="SDO00681.1"/>
    <property type="molecule type" value="Genomic_DNA"/>
</dbReference>
<feature type="transmembrane region" description="Helical" evidence="7">
    <location>
        <begin position="67"/>
        <end position="86"/>
    </location>
</feature>
<feature type="domain" description="EamA" evidence="8">
    <location>
        <begin position="151"/>
        <end position="289"/>
    </location>
</feature>